<name>A0AAV2T222_CALDB</name>
<evidence type="ECO:0000256" key="10">
    <source>
        <dbReference type="SAM" id="MobiDB-lite"/>
    </source>
</evidence>
<evidence type="ECO:0000256" key="5">
    <source>
        <dbReference type="ARBA" id="ARBA00022692"/>
    </source>
</evidence>
<feature type="compositionally biased region" description="Polar residues" evidence="10">
    <location>
        <begin position="234"/>
        <end position="243"/>
    </location>
</feature>
<comment type="subcellular location">
    <subcellularLocation>
        <location evidence="4">Golgi apparatus</location>
    </subcellularLocation>
    <subcellularLocation>
        <location evidence="2">Membrane</location>
        <topology evidence="2">Single-pass membrane protein</topology>
    </subcellularLocation>
    <subcellularLocation>
        <location evidence="3">Mitochondrion</location>
    </subcellularLocation>
</comment>
<keyword evidence="5 11" id="KW-0812">Transmembrane</keyword>
<feature type="region of interest" description="Disordered" evidence="10">
    <location>
        <begin position="194"/>
        <end position="219"/>
    </location>
</feature>
<evidence type="ECO:0000313" key="13">
    <source>
        <dbReference type="Proteomes" id="UP001497525"/>
    </source>
</evidence>
<dbReference type="Pfam" id="PF07406">
    <property type="entry name" value="NICE-3"/>
    <property type="match status" value="1"/>
</dbReference>
<evidence type="ECO:0000256" key="9">
    <source>
        <dbReference type="ARBA" id="ARBA00023136"/>
    </source>
</evidence>
<feature type="compositionally biased region" description="Basic and acidic residues" evidence="10">
    <location>
        <begin position="245"/>
        <end position="254"/>
    </location>
</feature>
<dbReference type="GO" id="GO:0005739">
    <property type="term" value="C:mitochondrion"/>
    <property type="evidence" value="ECO:0007669"/>
    <property type="project" value="UniProtKB-SubCell"/>
</dbReference>
<keyword evidence="7" id="KW-0333">Golgi apparatus</keyword>
<comment type="function">
    <text evidence="1">General regulator of phagocytosis. Required to uptake Gram negative bacterium by macrophages.</text>
</comment>
<organism evidence="12 13">
    <name type="scientific">Calicophoron daubneyi</name>
    <name type="common">Rumen fluke</name>
    <name type="synonym">Paramphistomum daubneyi</name>
    <dbReference type="NCBI Taxonomy" id="300641"/>
    <lineage>
        <taxon>Eukaryota</taxon>
        <taxon>Metazoa</taxon>
        <taxon>Spiralia</taxon>
        <taxon>Lophotrochozoa</taxon>
        <taxon>Platyhelminthes</taxon>
        <taxon>Trematoda</taxon>
        <taxon>Digenea</taxon>
        <taxon>Plagiorchiida</taxon>
        <taxon>Pronocephalata</taxon>
        <taxon>Paramphistomoidea</taxon>
        <taxon>Paramphistomidae</taxon>
        <taxon>Calicophoron</taxon>
    </lineage>
</organism>
<feature type="compositionally biased region" description="Basic and acidic residues" evidence="10">
    <location>
        <begin position="325"/>
        <end position="338"/>
    </location>
</feature>
<dbReference type="GO" id="GO:0005794">
    <property type="term" value="C:Golgi apparatus"/>
    <property type="evidence" value="ECO:0007669"/>
    <property type="project" value="UniProtKB-SubCell"/>
</dbReference>
<evidence type="ECO:0000256" key="7">
    <source>
        <dbReference type="ARBA" id="ARBA00023034"/>
    </source>
</evidence>
<evidence type="ECO:0000256" key="2">
    <source>
        <dbReference type="ARBA" id="ARBA00004167"/>
    </source>
</evidence>
<dbReference type="InterPro" id="IPR010876">
    <property type="entry name" value="C1orf43"/>
</dbReference>
<dbReference type="PANTHER" id="PTHR21425">
    <property type="entry name" value="NICE-3"/>
    <property type="match status" value="1"/>
</dbReference>
<feature type="transmembrane region" description="Helical" evidence="11">
    <location>
        <begin position="6"/>
        <end position="30"/>
    </location>
</feature>
<dbReference type="GO" id="GO:0016020">
    <property type="term" value="C:membrane"/>
    <property type="evidence" value="ECO:0007669"/>
    <property type="project" value="UniProtKB-SubCell"/>
</dbReference>
<evidence type="ECO:0000256" key="8">
    <source>
        <dbReference type="ARBA" id="ARBA00023128"/>
    </source>
</evidence>
<protein>
    <submittedName>
        <fullName evidence="12">Uncharacterized protein</fullName>
    </submittedName>
</protein>
<evidence type="ECO:0000313" key="12">
    <source>
        <dbReference type="EMBL" id="CAL5129607.1"/>
    </source>
</evidence>
<keyword evidence="8" id="KW-0496">Mitochondrion</keyword>
<dbReference type="Proteomes" id="UP001497525">
    <property type="component" value="Unassembled WGS sequence"/>
</dbReference>
<keyword evidence="6 11" id="KW-1133">Transmembrane helix</keyword>
<evidence type="ECO:0000256" key="11">
    <source>
        <dbReference type="SAM" id="Phobius"/>
    </source>
</evidence>
<keyword evidence="9 11" id="KW-0472">Membrane</keyword>
<evidence type="ECO:0000256" key="3">
    <source>
        <dbReference type="ARBA" id="ARBA00004173"/>
    </source>
</evidence>
<feature type="region of interest" description="Disordered" evidence="10">
    <location>
        <begin position="383"/>
        <end position="410"/>
    </location>
</feature>
<proteinExistence type="predicted"/>
<gene>
    <name evidence="12" type="ORF">CDAUBV1_LOCUS642</name>
</gene>
<dbReference type="PANTHER" id="PTHR21425:SF2">
    <property type="entry name" value="PROTEIN C1ORF43"/>
    <property type="match status" value="1"/>
</dbReference>
<accession>A0AAV2T222</accession>
<dbReference type="EMBL" id="CAXLJL010000002">
    <property type="protein sequence ID" value="CAL5129607.1"/>
    <property type="molecule type" value="Genomic_DNA"/>
</dbReference>
<feature type="region of interest" description="Disordered" evidence="10">
    <location>
        <begin position="234"/>
        <end position="269"/>
    </location>
</feature>
<feature type="region of interest" description="Disordered" evidence="10">
    <location>
        <begin position="289"/>
        <end position="347"/>
    </location>
</feature>
<comment type="caution">
    <text evidence="12">The sequence shown here is derived from an EMBL/GenBank/DDBJ whole genome shotgun (WGS) entry which is preliminary data.</text>
</comment>
<sequence length="410" mass="45267">MMQTQHIALALFLILVTVGIIVVLSITIVVKRRITRRKSRIERNTYTPYGNGLSKVWKENVERKLNATVRVRTEPQAFGTHYFENFDKYIEEGKMTFLYRAKTVDEFLKLKRSIMQLCPDLEAPPIRGILAFLMAARDQAMYPPASRDRIEEYCRLYLSARHDINPFGEADYRKFCELQASLMELVSRAAAVRESASSNPPSGHLHRSHSTKFPPLNRIAPNPKVFSTILTGSEEVSLTSPTSPDKIEHLRSDKAGSGVGSKPNTGGALSFKRLSHTHRKGHELLVSLGDNDDISFPKSSKSSRRAHKKDLDEVLGGVENVSADPKNDEGAAHVDGGGRRSSCQSDGSQTALIDLDPECVVSKTAAQGTRYLRSDSFGAVEMRPILPHPKGSSSDADEATGGMENEGVNC</sequence>
<evidence type="ECO:0000256" key="1">
    <source>
        <dbReference type="ARBA" id="ARBA00002620"/>
    </source>
</evidence>
<reference evidence="12" key="1">
    <citation type="submission" date="2024-06" db="EMBL/GenBank/DDBJ databases">
        <authorList>
            <person name="Liu X."/>
            <person name="Lenzi L."/>
            <person name="Haldenby T S."/>
            <person name="Uol C."/>
        </authorList>
    </citation>
    <scope>NUCLEOTIDE SEQUENCE</scope>
</reference>
<dbReference type="AlphaFoldDB" id="A0AAV2T222"/>
<evidence type="ECO:0000256" key="4">
    <source>
        <dbReference type="ARBA" id="ARBA00004555"/>
    </source>
</evidence>
<evidence type="ECO:0000256" key="6">
    <source>
        <dbReference type="ARBA" id="ARBA00022989"/>
    </source>
</evidence>